<dbReference type="EMBL" id="NJHN03000072">
    <property type="protein sequence ID" value="KAH9417827.1"/>
    <property type="molecule type" value="Genomic_DNA"/>
</dbReference>
<evidence type="ECO:0000313" key="4">
    <source>
        <dbReference type="Proteomes" id="UP000887458"/>
    </source>
</evidence>
<evidence type="ECO:0000256" key="2">
    <source>
        <dbReference type="SAM" id="Phobius"/>
    </source>
</evidence>
<evidence type="ECO:0000313" key="3">
    <source>
        <dbReference type="EMBL" id="KAH9417827.1"/>
    </source>
</evidence>
<gene>
    <name evidence="3" type="ORF">DERP_013087</name>
</gene>
<dbReference type="Proteomes" id="UP000887458">
    <property type="component" value="Unassembled WGS sequence"/>
</dbReference>
<reference evidence="3 4" key="1">
    <citation type="journal article" date="2018" name="J. Allergy Clin. Immunol.">
        <title>High-quality assembly of Dermatophagoides pteronyssinus genome and transcriptome reveals a wide range of novel allergens.</title>
        <authorList>
            <person name="Liu X.Y."/>
            <person name="Yang K.Y."/>
            <person name="Wang M.Q."/>
            <person name="Kwok J.S."/>
            <person name="Zeng X."/>
            <person name="Yang Z."/>
            <person name="Xiao X.J."/>
            <person name="Lau C.P."/>
            <person name="Li Y."/>
            <person name="Huang Z.M."/>
            <person name="Ba J.G."/>
            <person name="Yim A.K."/>
            <person name="Ouyang C.Y."/>
            <person name="Ngai S.M."/>
            <person name="Chan T.F."/>
            <person name="Leung E.L."/>
            <person name="Liu L."/>
            <person name="Liu Z.G."/>
            <person name="Tsui S.K."/>
        </authorList>
    </citation>
    <scope>NUCLEOTIDE SEQUENCE [LARGE SCALE GENOMIC DNA]</scope>
    <source>
        <strain evidence="3">Derp</strain>
    </source>
</reference>
<keyword evidence="2" id="KW-0812">Transmembrane</keyword>
<accession>A0ABQ8J5Q0</accession>
<feature type="transmembrane region" description="Helical" evidence="2">
    <location>
        <begin position="15"/>
        <end position="35"/>
    </location>
</feature>
<keyword evidence="2" id="KW-1133">Transmembrane helix</keyword>
<evidence type="ECO:0000256" key="1">
    <source>
        <dbReference type="SAM" id="MobiDB-lite"/>
    </source>
</evidence>
<feature type="region of interest" description="Disordered" evidence="1">
    <location>
        <begin position="38"/>
        <end position="97"/>
    </location>
</feature>
<sequence length="308" mass="34492">MFENNNRKYRYQMTFIWLANIIMMASLIGTISASISSSSSSSSEMDDQPQRSSSSSIRNSNYRLRLLQQSSSPTTTTSTTNLFSNQQQKHHPQQQQQQLIDDQFFNNIKDRLFMLQPIMLIHGGGNGIGGNFDDNGNGYISRKRSCLINAGLSNNCDFRDFISASNARRIWESQASPGKKRNSESSTTYRFLPINNRLLSSLSNNPSSSLSYNTWFSEQQQQQQPSSKLLIDNDDLIKNIEVPHRITSSSSINGNGNQERPLVNNDRLIIKRMECISGLPGGDCENSFLGGESLGQDFLRPGGRNPGK</sequence>
<proteinExistence type="predicted"/>
<reference evidence="3 4" key="2">
    <citation type="journal article" date="2022" name="Mol. Biol. Evol.">
        <title>Comparative Genomics Reveals Insights into the Divergent Evolution of Astigmatic Mites and Household Pest Adaptations.</title>
        <authorList>
            <person name="Xiong Q."/>
            <person name="Wan A.T."/>
            <person name="Liu X."/>
            <person name="Fung C.S."/>
            <person name="Xiao X."/>
            <person name="Malainual N."/>
            <person name="Hou J."/>
            <person name="Wang L."/>
            <person name="Wang M."/>
            <person name="Yang K.Y."/>
            <person name="Cui Y."/>
            <person name="Leung E.L."/>
            <person name="Nong W."/>
            <person name="Shin S.K."/>
            <person name="Au S.W."/>
            <person name="Jeong K.Y."/>
            <person name="Chew F.T."/>
            <person name="Hui J.H."/>
            <person name="Leung T.F."/>
            <person name="Tungtrongchitr A."/>
            <person name="Zhong N."/>
            <person name="Liu Z."/>
            <person name="Tsui S.K."/>
        </authorList>
    </citation>
    <scope>NUCLEOTIDE SEQUENCE [LARGE SCALE GENOMIC DNA]</scope>
    <source>
        <strain evidence="3">Derp</strain>
    </source>
</reference>
<protein>
    <submittedName>
        <fullName evidence="3">Uncharacterized protein</fullName>
    </submittedName>
</protein>
<feature type="compositionally biased region" description="Low complexity" evidence="1">
    <location>
        <begin position="51"/>
        <end position="97"/>
    </location>
</feature>
<organism evidence="3 4">
    <name type="scientific">Dermatophagoides pteronyssinus</name>
    <name type="common">European house dust mite</name>
    <dbReference type="NCBI Taxonomy" id="6956"/>
    <lineage>
        <taxon>Eukaryota</taxon>
        <taxon>Metazoa</taxon>
        <taxon>Ecdysozoa</taxon>
        <taxon>Arthropoda</taxon>
        <taxon>Chelicerata</taxon>
        <taxon>Arachnida</taxon>
        <taxon>Acari</taxon>
        <taxon>Acariformes</taxon>
        <taxon>Sarcoptiformes</taxon>
        <taxon>Astigmata</taxon>
        <taxon>Psoroptidia</taxon>
        <taxon>Analgoidea</taxon>
        <taxon>Pyroglyphidae</taxon>
        <taxon>Dermatophagoidinae</taxon>
        <taxon>Dermatophagoides</taxon>
    </lineage>
</organism>
<keyword evidence="4" id="KW-1185">Reference proteome</keyword>
<comment type="caution">
    <text evidence="3">The sequence shown here is derived from an EMBL/GenBank/DDBJ whole genome shotgun (WGS) entry which is preliminary data.</text>
</comment>
<keyword evidence="2" id="KW-0472">Membrane</keyword>
<name>A0ABQ8J5Q0_DERPT</name>